<dbReference type="AlphaFoldDB" id="A0A7J9UT10"/>
<gene>
    <name evidence="2" type="ORF">GB882_03640</name>
</gene>
<name>A0A7J9UT10_9MICO</name>
<keyword evidence="3" id="KW-1185">Reference proteome</keyword>
<evidence type="ECO:0000313" key="2">
    <source>
        <dbReference type="EMBL" id="MPV87746.1"/>
    </source>
</evidence>
<dbReference type="OrthoDB" id="4735656at2"/>
<protein>
    <submittedName>
        <fullName evidence="2">Molybdopterin-guanine dinucleotide biosynthesis protein</fullName>
    </submittedName>
</protein>
<sequence length="111" mass="11268">MAHERDTRVRGDEAEKMAAMNRWLDAVCAELDVDRAVLDANSSALLALISDVAHGPSRPGAPVTAFLVGLAAARAGGDVAAAAGDRIAQVRRLVAAWETPGPAAPGEAAGA</sequence>
<dbReference type="RefSeq" id="WP_152230346.1">
    <property type="nucleotide sequence ID" value="NZ_VUKE01000002.1"/>
</dbReference>
<accession>A0A7J9UT10</accession>
<evidence type="ECO:0000313" key="3">
    <source>
        <dbReference type="Proteomes" id="UP000429644"/>
    </source>
</evidence>
<evidence type="ECO:0000259" key="1">
    <source>
        <dbReference type="Pfam" id="PF20058"/>
    </source>
</evidence>
<comment type="caution">
    <text evidence="2">The sequence shown here is derived from an EMBL/GenBank/DDBJ whole genome shotgun (WGS) entry which is preliminary data.</text>
</comment>
<organism evidence="2 3">
    <name type="scientific">Georgenia ruanii</name>
    <dbReference type="NCBI Taxonomy" id="348442"/>
    <lineage>
        <taxon>Bacteria</taxon>
        <taxon>Bacillati</taxon>
        <taxon>Actinomycetota</taxon>
        <taxon>Actinomycetes</taxon>
        <taxon>Micrococcales</taxon>
        <taxon>Bogoriellaceae</taxon>
        <taxon>Georgenia</taxon>
    </lineage>
</organism>
<feature type="domain" description="DUF6457" evidence="1">
    <location>
        <begin position="16"/>
        <end position="99"/>
    </location>
</feature>
<proteinExistence type="predicted"/>
<reference evidence="2 3" key="1">
    <citation type="submission" date="2019-10" db="EMBL/GenBank/DDBJ databases">
        <title>Georgenia wutianyii sp. nov. and Georgenia yuyongxinii sp. nov. isolated from plateau pika (Ochotona curzoniae) in the Qinghai-Tibet plateau of China.</title>
        <authorList>
            <person name="Tian Z."/>
        </authorList>
    </citation>
    <scope>NUCLEOTIDE SEQUENCE [LARGE SCALE GENOMIC DNA]</scope>
    <source>
        <strain evidence="2 3">JCM 15130</strain>
    </source>
</reference>
<dbReference type="Pfam" id="PF20058">
    <property type="entry name" value="DUF6457"/>
    <property type="match status" value="1"/>
</dbReference>
<dbReference type="InterPro" id="IPR045598">
    <property type="entry name" value="DUF6457"/>
</dbReference>
<dbReference type="EMBL" id="WHPD01000797">
    <property type="protein sequence ID" value="MPV87746.1"/>
    <property type="molecule type" value="Genomic_DNA"/>
</dbReference>
<dbReference type="Proteomes" id="UP000429644">
    <property type="component" value="Unassembled WGS sequence"/>
</dbReference>